<accession>A0A1J5N0P9</accession>
<evidence type="ECO:0000313" key="2">
    <source>
        <dbReference type="Proteomes" id="UP000181901"/>
    </source>
</evidence>
<protein>
    <submittedName>
        <fullName evidence="1">Uncharacterized protein</fullName>
    </submittedName>
</protein>
<name>A0A1J5N0P9_9BACT</name>
<dbReference type="AlphaFoldDB" id="A0A1J5N0P9"/>
<keyword evidence="2" id="KW-1185">Reference proteome</keyword>
<proteinExistence type="predicted"/>
<dbReference type="Proteomes" id="UP000181901">
    <property type="component" value="Unassembled WGS sequence"/>
</dbReference>
<gene>
    <name evidence="1" type="ORF">BerOc1_01143</name>
</gene>
<evidence type="ECO:0000313" key="1">
    <source>
        <dbReference type="EMBL" id="OIQ49219.1"/>
    </source>
</evidence>
<dbReference type="RefSeq" id="WP_165610788.1">
    <property type="nucleotide sequence ID" value="NZ_LKAQ01000004.1"/>
</dbReference>
<comment type="caution">
    <text evidence="1">The sequence shown here is derived from an EMBL/GenBank/DDBJ whole genome shotgun (WGS) entry which is preliminary data.</text>
</comment>
<dbReference type="EMBL" id="LKAQ01000004">
    <property type="protein sequence ID" value="OIQ49219.1"/>
    <property type="molecule type" value="Genomic_DNA"/>
</dbReference>
<organism evidence="1 2">
    <name type="scientific">Pseudodesulfovibrio hydrargyri</name>
    <dbReference type="NCBI Taxonomy" id="2125990"/>
    <lineage>
        <taxon>Bacteria</taxon>
        <taxon>Pseudomonadati</taxon>
        <taxon>Thermodesulfobacteriota</taxon>
        <taxon>Desulfovibrionia</taxon>
        <taxon>Desulfovibrionales</taxon>
        <taxon>Desulfovibrionaceae</taxon>
    </lineage>
</organism>
<sequence>MQERFCKCGHRLMVQYTLDGFIPWEAVIRDDEGRPTPVKVCPCCGSYLSIHFLR</sequence>
<reference evidence="1 2" key="1">
    <citation type="submission" date="2015-09" db="EMBL/GenBank/DDBJ databases">
        <title>Genome of Desulfovibrio dechloracetivorans BerOc1, a mercury methylating strain isolated from highly hydrocarbons and metals contaminated coastal sediments.</title>
        <authorList>
            <person name="Goni Urriza M."/>
            <person name="Gassie C."/>
            <person name="Bouchez O."/>
            <person name="Klopp C."/>
            <person name="Ranchou-Peyruse A."/>
            <person name="Remy G."/>
        </authorList>
    </citation>
    <scope>NUCLEOTIDE SEQUENCE [LARGE SCALE GENOMIC DNA]</scope>
    <source>
        <strain evidence="1 2">BerOc1</strain>
    </source>
</reference>